<dbReference type="PANTHER" id="PTHR46517">
    <property type="entry name" value="FRUCTOSE-2,6-BISPHOSPHATASE TIGAR"/>
    <property type="match status" value="1"/>
</dbReference>
<dbReference type="GO" id="GO:0005829">
    <property type="term" value="C:cytosol"/>
    <property type="evidence" value="ECO:0007669"/>
    <property type="project" value="TreeGrafter"/>
</dbReference>
<organism evidence="5 6">
    <name type="scientific">Ligilactobacillus salitolerans</name>
    <dbReference type="NCBI Taxonomy" id="1808352"/>
    <lineage>
        <taxon>Bacteria</taxon>
        <taxon>Bacillati</taxon>
        <taxon>Bacillota</taxon>
        <taxon>Bacilli</taxon>
        <taxon>Lactobacillales</taxon>
        <taxon>Lactobacillaceae</taxon>
        <taxon>Ligilactobacillus</taxon>
    </lineage>
</organism>
<evidence type="ECO:0000313" key="6">
    <source>
        <dbReference type="Proteomes" id="UP000286848"/>
    </source>
</evidence>
<dbReference type="PANTHER" id="PTHR46517:SF1">
    <property type="entry name" value="FRUCTOSE-2,6-BISPHOSPHATASE TIGAR"/>
    <property type="match status" value="1"/>
</dbReference>
<dbReference type="Proteomes" id="UP000286848">
    <property type="component" value="Unassembled WGS sequence"/>
</dbReference>
<dbReference type="GO" id="GO:0045820">
    <property type="term" value="P:negative regulation of glycolytic process"/>
    <property type="evidence" value="ECO:0007669"/>
    <property type="project" value="TreeGrafter"/>
</dbReference>
<evidence type="ECO:0000313" key="5">
    <source>
        <dbReference type="EMBL" id="GBG95035.1"/>
    </source>
</evidence>
<dbReference type="EMBL" id="BFFP01000024">
    <property type="protein sequence ID" value="GBG95035.1"/>
    <property type="molecule type" value="Genomic_DNA"/>
</dbReference>
<dbReference type="AlphaFoldDB" id="A0A401IU48"/>
<protein>
    <submittedName>
        <fullName evidence="5">Phosphoglycerate mutase</fullName>
    </submittedName>
</protein>
<sequence length="222" mass="25575">MAFSVYLVRHGQTFFNMYNRMQGWCDSPLTAKGLADAHLAGQRLAHKKFDYVFHSDTMRAKRTCEYILQENTATPNELKPKELRNFREQSFGYFEGSDANQAWRMIGAAHNCLSFKDIVTNYSLGASRNFMKEADPFNDAENEADFWSRIKIGFDYLRDNIPDDKNVLVVSHAMTIRSIAHLFDQSTPLFPDPDNGSVTKLTVDGHKFTVDYYNQTDSDFDY</sequence>
<feature type="active site" description="Tele-phosphohistidine intermediate" evidence="2">
    <location>
        <position position="10"/>
    </location>
</feature>
<evidence type="ECO:0000256" key="2">
    <source>
        <dbReference type="PIRSR" id="PIRSR613078-1"/>
    </source>
</evidence>
<dbReference type="GO" id="GO:0043456">
    <property type="term" value="P:regulation of pentose-phosphate shunt"/>
    <property type="evidence" value="ECO:0007669"/>
    <property type="project" value="TreeGrafter"/>
</dbReference>
<dbReference type="InterPro" id="IPR029033">
    <property type="entry name" value="His_PPase_superfam"/>
</dbReference>
<feature type="binding site" evidence="3">
    <location>
        <position position="59"/>
    </location>
    <ligand>
        <name>substrate</name>
    </ligand>
</feature>
<dbReference type="OrthoDB" id="4131070at2"/>
<evidence type="ECO:0000256" key="1">
    <source>
        <dbReference type="ARBA" id="ARBA00022801"/>
    </source>
</evidence>
<feature type="binding site" evidence="3">
    <location>
        <begin position="9"/>
        <end position="16"/>
    </location>
    <ligand>
        <name>substrate</name>
    </ligand>
</feature>
<dbReference type="SMART" id="SM00855">
    <property type="entry name" value="PGAM"/>
    <property type="match status" value="1"/>
</dbReference>
<dbReference type="GO" id="GO:0004331">
    <property type="term" value="F:fructose-2,6-bisphosphate 2-phosphatase activity"/>
    <property type="evidence" value="ECO:0007669"/>
    <property type="project" value="TreeGrafter"/>
</dbReference>
<dbReference type="InterPro" id="IPR051695">
    <property type="entry name" value="Phosphoglycerate_Mutase"/>
</dbReference>
<dbReference type="RefSeq" id="WP_124976986.1">
    <property type="nucleotide sequence ID" value="NZ_BFFP01000024.1"/>
</dbReference>
<gene>
    <name evidence="5" type="primary">gpmB</name>
    <name evidence="5" type="ORF">LFYK43_14940</name>
</gene>
<dbReference type="Gene3D" id="3.40.50.1240">
    <property type="entry name" value="Phosphoglycerate mutase-like"/>
    <property type="match status" value="1"/>
</dbReference>
<feature type="site" description="Transition state stabilizer" evidence="4">
    <location>
        <position position="172"/>
    </location>
</feature>
<accession>A0A401IU48</accession>
<keyword evidence="6" id="KW-1185">Reference proteome</keyword>
<comment type="caution">
    <text evidence="5">The sequence shown here is derived from an EMBL/GenBank/DDBJ whole genome shotgun (WGS) entry which is preliminary data.</text>
</comment>
<keyword evidence="1" id="KW-0378">Hydrolase</keyword>
<dbReference type="PROSITE" id="PS00175">
    <property type="entry name" value="PG_MUTASE"/>
    <property type="match status" value="1"/>
</dbReference>
<name>A0A401IU48_9LACO</name>
<proteinExistence type="predicted"/>
<dbReference type="Pfam" id="PF00300">
    <property type="entry name" value="His_Phos_1"/>
    <property type="match status" value="1"/>
</dbReference>
<evidence type="ECO:0000256" key="4">
    <source>
        <dbReference type="PIRSR" id="PIRSR613078-3"/>
    </source>
</evidence>
<dbReference type="InterPro" id="IPR001345">
    <property type="entry name" value="PG/BPGM_mutase_AS"/>
</dbReference>
<dbReference type="SUPFAM" id="SSF53254">
    <property type="entry name" value="Phosphoglycerate mutase-like"/>
    <property type="match status" value="1"/>
</dbReference>
<reference evidence="5 6" key="1">
    <citation type="journal article" date="2019" name="Int. J. Syst. Evol. Microbiol.">
        <title>Lactobacillus salitolerans sp. nov., a novel lactic acid bacterium isolated from spent mushroom substrates.</title>
        <authorList>
            <person name="Tohno M."/>
            <person name="Tanizawa Y."/>
            <person name="Kojima Y."/>
            <person name="Sakamoto M."/>
            <person name="Nakamura Y."/>
            <person name="Ohkuma M."/>
            <person name="Kobayashi H."/>
        </authorList>
    </citation>
    <scope>NUCLEOTIDE SEQUENCE [LARGE SCALE GENOMIC DNA]</scope>
    <source>
        <strain evidence="5 6">YK43</strain>
    </source>
</reference>
<feature type="active site" description="Proton donor/acceptor" evidence="2">
    <location>
        <position position="88"/>
    </location>
</feature>
<evidence type="ECO:0000256" key="3">
    <source>
        <dbReference type="PIRSR" id="PIRSR613078-2"/>
    </source>
</evidence>
<dbReference type="CDD" id="cd07067">
    <property type="entry name" value="HP_PGM_like"/>
    <property type="match status" value="1"/>
</dbReference>
<dbReference type="InterPro" id="IPR013078">
    <property type="entry name" value="His_Pase_superF_clade-1"/>
</dbReference>